<dbReference type="SUPFAM" id="SSF53335">
    <property type="entry name" value="S-adenosyl-L-methionine-dependent methyltransferases"/>
    <property type="match status" value="1"/>
</dbReference>
<dbReference type="Proteomes" id="UP000033679">
    <property type="component" value="Unassembled WGS sequence"/>
</dbReference>
<reference evidence="1 2" key="1">
    <citation type="submission" date="2015-03" db="EMBL/GenBank/DDBJ databases">
        <authorList>
            <person name="McCorrison J."/>
            <person name="Sanka R."/>
            <person name="Adams M."/>
            <person name="Brinkac L."/>
            <person name="Nierman W."/>
            <person name="Sutton G."/>
            <person name="Nelson K."/>
            <person name="Kiedrowski L."/>
            <person name="Guerrero D."/>
            <person name="Bonomo R."/>
        </authorList>
    </citation>
    <scope>NUCLEOTIDE SEQUENCE [LARGE SCALE GENOMIC DNA]</scope>
    <source>
        <strain evidence="1 2">39373</strain>
    </source>
</reference>
<name>A0A837F719_9ENTR</name>
<dbReference type="Gene3D" id="3.40.50.150">
    <property type="entry name" value="Vaccinia Virus protein VP39"/>
    <property type="match status" value="1"/>
</dbReference>
<dbReference type="InterPro" id="IPR029063">
    <property type="entry name" value="SAM-dependent_MTases_sf"/>
</dbReference>
<comment type="caution">
    <text evidence="1">The sequence shown here is derived from an EMBL/GenBank/DDBJ whole genome shotgun (WGS) entry which is preliminary data.</text>
</comment>
<dbReference type="GO" id="GO:0008168">
    <property type="term" value="F:methyltransferase activity"/>
    <property type="evidence" value="ECO:0007669"/>
    <property type="project" value="UniProtKB-KW"/>
</dbReference>
<dbReference type="AlphaFoldDB" id="A0A837F719"/>
<dbReference type="EMBL" id="JZYN01000029">
    <property type="protein sequence ID" value="KJM64219.1"/>
    <property type="molecule type" value="Genomic_DNA"/>
</dbReference>
<evidence type="ECO:0000313" key="1">
    <source>
        <dbReference type="EMBL" id="KJM64219.1"/>
    </source>
</evidence>
<gene>
    <name evidence="1" type="ORF">SS59_20005</name>
</gene>
<evidence type="ECO:0000313" key="2">
    <source>
        <dbReference type="Proteomes" id="UP000033679"/>
    </source>
</evidence>
<protein>
    <submittedName>
        <fullName evidence="1">Methyltransferase</fullName>
    </submittedName>
</protein>
<organism evidence="1 2">
    <name type="scientific">Enterobacter hormaechei subsp. xiangfangensis</name>
    <dbReference type="NCBI Taxonomy" id="1296536"/>
    <lineage>
        <taxon>Bacteria</taxon>
        <taxon>Pseudomonadati</taxon>
        <taxon>Pseudomonadota</taxon>
        <taxon>Gammaproteobacteria</taxon>
        <taxon>Enterobacterales</taxon>
        <taxon>Enterobacteriaceae</taxon>
        <taxon>Enterobacter</taxon>
        <taxon>Enterobacter cloacae complex</taxon>
    </lineage>
</organism>
<keyword evidence="1" id="KW-0808">Transferase</keyword>
<proteinExistence type="predicted"/>
<sequence>MSEKIILDMCCGSRMFWLNKCDSRAVFTDIRSEEHELCDGRRLVISPDFIADFRALPFADNTFPVVVFDPPHLERVGEAAWMGKKYGRLNKKTWRSDLRAGFKEAFRVLRPHGVLIFKWNETQIPVSQVLALTDVKPIIGQRTGKNDKTHWISFVKDGEPQNNFDPQLQYATKRIIELENLLLVDVQDTVWPAEVGMVYSQIENVGDLPAHHQRRLKHHINRMWLEKMPVPSIVVAARSLAAAMEEYA</sequence>
<dbReference type="GO" id="GO:0032259">
    <property type="term" value="P:methylation"/>
    <property type="evidence" value="ECO:0007669"/>
    <property type="project" value="UniProtKB-KW"/>
</dbReference>
<accession>A0A837F719</accession>
<keyword evidence="1" id="KW-0489">Methyltransferase</keyword>